<keyword evidence="3" id="KW-0808">Transferase</keyword>
<name>A0A835IBA1_9MAGN</name>
<reference evidence="7 8" key="1">
    <citation type="submission" date="2020-10" db="EMBL/GenBank/DDBJ databases">
        <title>The Coptis chinensis genome and diversification of protoberbering-type alkaloids.</title>
        <authorList>
            <person name="Wang B."/>
            <person name="Shu S."/>
            <person name="Song C."/>
            <person name="Liu Y."/>
        </authorList>
    </citation>
    <scope>NUCLEOTIDE SEQUENCE [LARGE SCALE GENOMIC DNA]</scope>
    <source>
        <strain evidence="7">HL-2020</strain>
        <tissue evidence="7">Leaf</tissue>
    </source>
</reference>
<evidence type="ECO:0000313" key="7">
    <source>
        <dbReference type="EMBL" id="KAF9613383.1"/>
    </source>
</evidence>
<dbReference type="EC" id="2.3.1.48" evidence="2"/>
<evidence type="ECO:0000256" key="5">
    <source>
        <dbReference type="ARBA" id="ARBA00048017"/>
    </source>
</evidence>
<dbReference type="InterPro" id="IPR037113">
    <property type="entry name" value="Hat1_N_sf"/>
</dbReference>
<comment type="similarity">
    <text evidence="1">Belongs to the HAT1 family.</text>
</comment>
<comment type="caution">
    <text evidence="7">The sequence shown here is derived from an EMBL/GenBank/DDBJ whole genome shotgun (WGS) entry which is preliminary data.</text>
</comment>
<gene>
    <name evidence="7" type="ORF">IFM89_007461</name>
</gene>
<comment type="catalytic activity">
    <reaction evidence="5">
        <text>L-lysyl-[protein] + acetyl-CoA = N(6)-acetyl-L-lysyl-[protein] + CoA + H(+)</text>
        <dbReference type="Rhea" id="RHEA:45948"/>
        <dbReference type="Rhea" id="RHEA-COMP:9752"/>
        <dbReference type="Rhea" id="RHEA-COMP:10731"/>
        <dbReference type="ChEBI" id="CHEBI:15378"/>
        <dbReference type="ChEBI" id="CHEBI:29969"/>
        <dbReference type="ChEBI" id="CHEBI:57287"/>
        <dbReference type="ChEBI" id="CHEBI:57288"/>
        <dbReference type="ChEBI" id="CHEBI:61930"/>
        <dbReference type="EC" id="2.3.1.48"/>
    </reaction>
</comment>
<evidence type="ECO:0000313" key="8">
    <source>
        <dbReference type="Proteomes" id="UP000631114"/>
    </source>
</evidence>
<dbReference type="InterPro" id="IPR016181">
    <property type="entry name" value="Acyl_CoA_acyltransferase"/>
</dbReference>
<evidence type="ECO:0000256" key="1">
    <source>
        <dbReference type="ARBA" id="ARBA00010543"/>
    </source>
</evidence>
<feature type="domain" description="Histone acetyl transferase HAT1 N-terminal" evidence="6">
    <location>
        <begin position="80"/>
        <end position="266"/>
    </location>
</feature>
<dbReference type="Gene3D" id="3.90.360.10">
    <property type="entry name" value="Histone acetyl transferase 1 (HAT1), N-terminal domain"/>
    <property type="match status" value="1"/>
</dbReference>
<dbReference type="Proteomes" id="UP000631114">
    <property type="component" value="Unassembled WGS sequence"/>
</dbReference>
<proteinExistence type="inferred from homology"/>
<dbReference type="GO" id="GO:0031509">
    <property type="term" value="P:subtelomeric heterochromatin formation"/>
    <property type="evidence" value="ECO:0007669"/>
    <property type="project" value="InterPro"/>
</dbReference>
<dbReference type="GO" id="GO:0005634">
    <property type="term" value="C:nucleus"/>
    <property type="evidence" value="ECO:0007669"/>
    <property type="project" value="InterPro"/>
</dbReference>
<protein>
    <recommendedName>
        <fullName evidence="2">histone acetyltransferase</fullName>
        <ecNumber evidence="2">2.3.1.48</ecNumber>
    </recommendedName>
</protein>
<dbReference type="GO" id="GO:0000781">
    <property type="term" value="C:chromosome, telomeric region"/>
    <property type="evidence" value="ECO:0007669"/>
    <property type="project" value="GOC"/>
</dbReference>
<evidence type="ECO:0000256" key="4">
    <source>
        <dbReference type="ARBA" id="ARBA00023315"/>
    </source>
</evidence>
<keyword evidence="4" id="KW-0012">Acyltransferase</keyword>
<dbReference type="InterPro" id="IPR017380">
    <property type="entry name" value="Hist_AcTrfase_B-typ_cat-su"/>
</dbReference>
<evidence type="ECO:0000256" key="2">
    <source>
        <dbReference type="ARBA" id="ARBA00013184"/>
    </source>
</evidence>
<sequence length="527" mass="60523">MIFRGILYRHQTPQHQIDNKLTNPHSFLFLPTSIFSRHLLIISRSKRKKIKMGLKQALTDLNSDPKKKRRVGFSSFDVGVEANDCIKIFLVSKKEEVGVVEDKFRIEPVDLNYLFDKDGRIYGYQDLKINIFLSSISFHAYADITFQSTSDGGKGITDLKPALQKIFGESLVEKEDFLQTFSAGSHYIRNVISNGEVLHRKATKGDNNTTSNQLEAEDFTAEVLLNSHLPHHFILFLTSTCLLNNFYPHSQYQVIRMAVNSMPVGELYCSSPIDVTDPGWEMYLVVESKTDDQRDVNVKLLGFAAVYRFYKYLYCLPTRAKGHGRLLLEVLNSIALSEDVYDVTVEEASDYLQHVRTCIDMKRLLAFEPIKHAISSVGSHLRQGNFSKKTCKFQSDPPAAAVEDVRKNLKINKKQFLQCWEILIYLELDHNDTNSMDNYRTLISDRMKDDILGKDTGPNGKQIIEVPNDYDHEMTFVMYRPRDVKVDNVSVEIEGNQNNQEEQLKQLVDERMEEIIKIAKKVSLHCQ</sequence>
<dbReference type="InterPro" id="IPR019467">
    <property type="entry name" value="Hat1_N"/>
</dbReference>
<evidence type="ECO:0000256" key="3">
    <source>
        <dbReference type="ARBA" id="ARBA00022679"/>
    </source>
</evidence>
<dbReference type="SUPFAM" id="SSF55729">
    <property type="entry name" value="Acyl-CoA N-acyltransferases (Nat)"/>
    <property type="match status" value="1"/>
</dbReference>
<keyword evidence="8" id="KW-1185">Reference proteome</keyword>
<organism evidence="7 8">
    <name type="scientific">Coptis chinensis</name>
    <dbReference type="NCBI Taxonomy" id="261450"/>
    <lineage>
        <taxon>Eukaryota</taxon>
        <taxon>Viridiplantae</taxon>
        <taxon>Streptophyta</taxon>
        <taxon>Embryophyta</taxon>
        <taxon>Tracheophyta</taxon>
        <taxon>Spermatophyta</taxon>
        <taxon>Magnoliopsida</taxon>
        <taxon>Ranunculales</taxon>
        <taxon>Ranunculaceae</taxon>
        <taxon>Coptidoideae</taxon>
        <taxon>Coptis</taxon>
    </lineage>
</organism>
<dbReference type="Gene3D" id="3.40.630.30">
    <property type="match status" value="1"/>
</dbReference>
<evidence type="ECO:0000259" key="6">
    <source>
        <dbReference type="Pfam" id="PF10394"/>
    </source>
</evidence>
<dbReference type="EMBL" id="JADFTS010000003">
    <property type="protein sequence ID" value="KAF9613383.1"/>
    <property type="molecule type" value="Genomic_DNA"/>
</dbReference>
<accession>A0A835IBA1</accession>
<dbReference type="OrthoDB" id="10253098at2759"/>
<dbReference type="GO" id="GO:0004402">
    <property type="term" value="F:histone acetyltransferase activity"/>
    <property type="evidence" value="ECO:0007669"/>
    <property type="project" value="InterPro"/>
</dbReference>
<dbReference type="PANTHER" id="PTHR12046">
    <property type="entry name" value="HISTONE ACETYLTRANSFERASE TYPE B CATALYTIC SUBUNIT"/>
    <property type="match status" value="1"/>
</dbReference>
<dbReference type="Pfam" id="PF10394">
    <property type="entry name" value="Hat1_N"/>
    <property type="match status" value="1"/>
</dbReference>
<dbReference type="AlphaFoldDB" id="A0A835IBA1"/>